<reference evidence="2 3" key="1">
    <citation type="submission" date="2018-03" db="EMBL/GenBank/DDBJ databases">
        <authorList>
            <person name="Keele B.F."/>
        </authorList>
    </citation>
    <scope>NUCLEOTIDE SEQUENCE [LARGE SCALE GENOMIC DNA]</scope>
    <source>
        <strain evidence="2 3">YL28-9</strain>
    </source>
</reference>
<evidence type="ECO:0000256" key="1">
    <source>
        <dbReference type="SAM" id="Phobius"/>
    </source>
</evidence>
<gene>
    <name evidence="2" type="ORF">C7T94_14725</name>
</gene>
<dbReference type="Pfam" id="PF03929">
    <property type="entry name" value="PepSY_TM"/>
    <property type="match status" value="1"/>
</dbReference>
<keyword evidence="3" id="KW-1185">Reference proteome</keyword>
<keyword evidence="1" id="KW-0812">Transmembrane</keyword>
<feature type="transmembrane region" description="Helical" evidence="1">
    <location>
        <begin position="337"/>
        <end position="358"/>
    </location>
</feature>
<evidence type="ECO:0000313" key="2">
    <source>
        <dbReference type="EMBL" id="PST82063.1"/>
    </source>
</evidence>
<keyword evidence="1" id="KW-1133">Transmembrane helix</keyword>
<dbReference type="PANTHER" id="PTHR34219:SF8">
    <property type="entry name" value="PEPSY DOMAIN-CONTAINING PROTEIN"/>
    <property type="match status" value="1"/>
</dbReference>
<feature type="transmembrane region" description="Helical" evidence="1">
    <location>
        <begin position="156"/>
        <end position="175"/>
    </location>
</feature>
<keyword evidence="1" id="KW-0472">Membrane</keyword>
<feature type="transmembrane region" description="Helical" evidence="1">
    <location>
        <begin position="16"/>
        <end position="38"/>
    </location>
</feature>
<dbReference type="EMBL" id="PYLS01000006">
    <property type="protein sequence ID" value="PST82063.1"/>
    <property type="molecule type" value="Genomic_DNA"/>
</dbReference>
<dbReference type="PANTHER" id="PTHR34219">
    <property type="entry name" value="IRON-REGULATED INNER MEMBRANE PROTEIN-RELATED"/>
    <property type="match status" value="1"/>
</dbReference>
<comment type="caution">
    <text evidence="2">The sequence shown here is derived from an EMBL/GenBank/DDBJ whole genome shotgun (WGS) entry which is preliminary data.</text>
</comment>
<accession>A0A2T3HI39</accession>
<dbReference type="AlphaFoldDB" id="A0A2T3HI39"/>
<evidence type="ECO:0000313" key="3">
    <source>
        <dbReference type="Proteomes" id="UP000240912"/>
    </source>
</evidence>
<organism evidence="2 3">
    <name type="scientific">Pedobacter yulinensis</name>
    <dbReference type="NCBI Taxonomy" id="2126353"/>
    <lineage>
        <taxon>Bacteria</taxon>
        <taxon>Pseudomonadati</taxon>
        <taxon>Bacteroidota</taxon>
        <taxon>Sphingobacteriia</taxon>
        <taxon>Sphingobacteriales</taxon>
        <taxon>Sphingobacteriaceae</taxon>
        <taxon>Pedobacter</taxon>
    </lineage>
</organism>
<dbReference type="InterPro" id="IPR005625">
    <property type="entry name" value="PepSY-ass_TM"/>
</dbReference>
<name>A0A2T3HI39_9SPHI</name>
<proteinExistence type="predicted"/>
<dbReference type="RefSeq" id="WP_107216185.1">
    <property type="nucleotide sequence ID" value="NZ_KZ686270.1"/>
</dbReference>
<feature type="transmembrane region" description="Helical" evidence="1">
    <location>
        <begin position="196"/>
        <end position="219"/>
    </location>
</feature>
<dbReference type="Proteomes" id="UP000240912">
    <property type="component" value="Unassembled WGS sequence"/>
</dbReference>
<protein>
    <submittedName>
        <fullName evidence="2">PepSY domain-containing protein</fullName>
    </submittedName>
</protein>
<dbReference type="OrthoDB" id="111691at2"/>
<sequence length="376" mass="41990">MSGRTFKQLAFRLHSWLGLVSGVFLLLLGLSGSAIVFFKEMDKTIHARLLRVQPAAPALSLDSVYQVVRSRQPDLVGMAWLNPDAAPDEALDFRLYRNDGKLSTYDLGLITVDPYSGKVLRQGSLSRMKPSLLHWILQFHWSFQLGIPGLLLATVFGLTMVLSVLTGTVIYRKYFWKVLTFRSGIAWKNWRTVSSGLHRLIGVWSLAFNLVIFFTGFWMNRFSFDPEYWKSQVTVRPPALKGTAPADQMLAAAKKAFPELLVSKVYLPVATGKSFKISGTVPGQSALFYNGNSVTVDPVSGRVAVVERLAAQSFFRQTEATFFQLHAGHFGGTPVKVLYVLLGLTPGLLSVTGALLWWRRLRSRRQRGLLAQPLKP</sequence>